<dbReference type="Pfam" id="PF02132">
    <property type="entry name" value="RecR_ZnF"/>
    <property type="match status" value="1"/>
</dbReference>
<comment type="caution">
    <text evidence="9">The sequence shown here is derived from an EMBL/GenBank/DDBJ whole genome shotgun (WGS) entry which is preliminary data.</text>
</comment>
<evidence type="ECO:0000256" key="3">
    <source>
        <dbReference type="ARBA" id="ARBA00022771"/>
    </source>
</evidence>
<gene>
    <name evidence="7 9" type="primary">recR</name>
    <name evidence="9" type="ORF">WI372_14810</name>
</gene>
<evidence type="ECO:0000259" key="8">
    <source>
        <dbReference type="PROSITE" id="PS50880"/>
    </source>
</evidence>
<keyword evidence="6 7" id="KW-0234">DNA repair</keyword>
<protein>
    <recommendedName>
        <fullName evidence="7">Recombination protein RecR</fullName>
    </recommendedName>
</protein>
<evidence type="ECO:0000256" key="1">
    <source>
        <dbReference type="ARBA" id="ARBA00022723"/>
    </source>
</evidence>
<dbReference type="InterPro" id="IPR000093">
    <property type="entry name" value="DNA_Rcmb_RecR"/>
</dbReference>
<dbReference type="InterPro" id="IPR034137">
    <property type="entry name" value="TOPRIM_RecR"/>
</dbReference>
<comment type="similarity">
    <text evidence="7">Belongs to the RecR family.</text>
</comment>
<keyword evidence="2 7" id="KW-0227">DNA damage</keyword>
<dbReference type="PANTHER" id="PTHR30446:SF0">
    <property type="entry name" value="RECOMBINATION PROTEIN RECR"/>
    <property type="match status" value="1"/>
</dbReference>
<dbReference type="Gene3D" id="6.10.250.240">
    <property type="match status" value="1"/>
</dbReference>
<dbReference type="PROSITE" id="PS50880">
    <property type="entry name" value="TOPRIM"/>
    <property type="match status" value="1"/>
</dbReference>
<dbReference type="Pfam" id="PF21175">
    <property type="entry name" value="RecR_C"/>
    <property type="match status" value="1"/>
</dbReference>
<dbReference type="Gene3D" id="1.10.8.420">
    <property type="entry name" value="RecR Domain 1"/>
    <property type="match status" value="1"/>
</dbReference>
<evidence type="ECO:0000256" key="4">
    <source>
        <dbReference type="ARBA" id="ARBA00022833"/>
    </source>
</evidence>
<keyword evidence="4 7" id="KW-0862">Zinc</keyword>
<dbReference type="NCBIfam" id="TIGR00615">
    <property type="entry name" value="recR"/>
    <property type="match status" value="1"/>
</dbReference>
<evidence type="ECO:0000256" key="5">
    <source>
        <dbReference type="ARBA" id="ARBA00023172"/>
    </source>
</evidence>
<dbReference type="Pfam" id="PF13662">
    <property type="entry name" value="Toprim_4"/>
    <property type="match status" value="1"/>
</dbReference>
<dbReference type="CDD" id="cd01025">
    <property type="entry name" value="TOPRIM_recR"/>
    <property type="match status" value="1"/>
</dbReference>
<evidence type="ECO:0000313" key="10">
    <source>
        <dbReference type="Proteomes" id="UP001484239"/>
    </source>
</evidence>
<keyword evidence="10" id="KW-1185">Reference proteome</keyword>
<keyword evidence="5 7" id="KW-0233">DNA recombination</keyword>
<reference evidence="9 10" key="1">
    <citation type="submission" date="2024-02" db="EMBL/GenBank/DDBJ databases">
        <title>A novel Gemmatimonadota bacterium.</title>
        <authorList>
            <person name="Du Z.-J."/>
            <person name="Ye Y.-Q."/>
        </authorList>
    </citation>
    <scope>NUCLEOTIDE SEQUENCE [LARGE SCALE GENOMIC DNA]</scope>
    <source>
        <strain evidence="9 10">DH-20</strain>
    </source>
</reference>
<sequence length="196" mass="21045">MSVIQALTGELSKLPGVGTKTALRLVYHLMKGSRDDARRLAAAIREVADRIRPCELCGNFSEAELCEVCSNPRRDGSILCVVEEAYEVGAIERTGEFRGRYHVLGGHLSPLDGIGPDELRIAPLLERTRGDEGASEVILATSSGVEGEATAVYLEGLLRPLGVRVTRLARGIPVGSDLEYVDGSTLAEALAGRREM</sequence>
<dbReference type="Proteomes" id="UP001484239">
    <property type="component" value="Unassembled WGS sequence"/>
</dbReference>
<dbReference type="HAMAP" id="MF_00017">
    <property type="entry name" value="RecR"/>
    <property type="match status" value="1"/>
</dbReference>
<evidence type="ECO:0000256" key="7">
    <source>
        <dbReference type="HAMAP-Rule" id="MF_00017"/>
    </source>
</evidence>
<evidence type="ECO:0000313" key="9">
    <source>
        <dbReference type="EMBL" id="MEK9502262.1"/>
    </source>
</evidence>
<dbReference type="Gene3D" id="3.30.60.80">
    <property type="match status" value="1"/>
</dbReference>
<dbReference type="Pfam" id="PF21176">
    <property type="entry name" value="RecR_HhH"/>
    <property type="match status" value="1"/>
</dbReference>
<dbReference type="EMBL" id="JBBHLI010000010">
    <property type="protein sequence ID" value="MEK9502262.1"/>
    <property type="molecule type" value="Genomic_DNA"/>
</dbReference>
<dbReference type="Gene3D" id="3.40.1360.10">
    <property type="match status" value="1"/>
</dbReference>
<feature type="zinc finger region" description="C4-type" evidence="7">
    <location>
        <begin position="54"/>
        <end position="69"/>
    </location>
</feature>
<dbReference type="InterPro" id="IPR006171">
    <property type="entry name" value="TOPRIM_dom"/>
</dbReference>
<dbReference type="InterPro" id="IPR023627">
    <property type="entry name" value="Rcmb_RecR"/>
</dbReference>
<dbReference type="PANTHER" id="PTHR30446">
    <property type="entry name" value="RECOMBINATION PROTEIN RECR"/>
    <property type="match status" value="1"/>
</dbReference>
<evidence type="ECO:0000256" key="6">
    <source>
        <dbReference type="ARBA" id="ARBA00023204"/>
    </source>
</evidence>
<keyword evidence="1 7" id="KW-0479">Metal-binding</keyword>
<dbReference type="SMART" id="SM00493">
    <property type="entry name" value="TOPRIM"/>
    <property type="match status" value="1"/>
</dbReference>
<comment type="function">
    <text evidence="7">May play a role in DNA repair. It seems to be involved in an RecBC-independent recombinational process of DNA repair. It may act with RecF and RecO.</text>
</comment>
<organism evidence="9 10">
    <name type="scientific">Gaopeijia maritima</name>
    <dbReference type="NCBI Taxonomy" id="3119007"/>
    <lineage>
        <taxon>Bacteria</taxon>
        <taxon>Pseudomonadati</taxon>
        <taxon>Gemmatimonadota</taxon>
        <taxon>Longimicrobiia</taxon>
        <taxon>Gaopeijiales</taxon>
        <taxon>Gaopeijiaceae</taxon>
        <taxon>Gaopeijia</taxon>
    </lineage>
</organism>
<feature type="domain" description="Toprim" evidence="8">
    <location>
        <begin position="77"/>
        <end position="173"/>
    </location>
</feature>
<keyword evidence="3 7" id="KW-0863">Zinc-finger</keyword>
<name>A0ABU9EC05_9BACT</name>
<dbReference type="RefSeq" id="WP_405274462.1">
    <property type="nucleotide sequence ID" value="NZ_CP144380.1"/>
</dbReference>
<evidence type="ECO:0000256" key="2">
    <source>
        <dbReference type="ARBA" id="ARBA00022763"/>
    </source>
</evidence>
<dbReference type="PROSITE" id="PS01300">
    <property type="entry name" value="RECR"/>
    <property type="match status" value="1"/>
</dbReference>
<dbReference type="InterPro" id="IPR015967">
    <property type="entry name" value="Rcmb_RecR_Znf"/>
</dbReference>
<accession>A0ABU9EC05</accession>
<dbReference type="SUPFAM" id="SSF111304">
    <property type="entry name" value="Recombination protein RecR"/>
    <property type="match status" value="1"/>
</dbReference>
<proteinExistence type="inferred from homology"/>